<dbReference type="InterPro" id="IPR051687">
    <property type="entry name" value="Peroxisomal_Beta-Oxidation"/>
</dbReference>
<dbReference type="InterPro" id="IPR036291">
    <property type="entry name" value="NAD(P)-bd_dom_sf"/>
</dbReference>
<feature type="domain" description="Ketoreductase" evidence="4">
    <location>
        <begin position="7"/>
        <end position="201"/>
    </location>
</feature>
<comment type="similarity">
    <text evidence="1 3">Belongs to the short-chain dehydrogenases/reductases (SDR) family.</text>
</comment>
<evidence type="ECO:0000256" key="3">
    <source>
        <dbReference type="RuleBase" id="RU000363"/>
    </source>
</evidence>
<dbReference type="InterPro" id="IPR020904">
    <property type="entry name" value="Sc_DH/Rdtase_CS"/>
</dbReference>
<evidence type="ECO:0000259" key="4">
    <source>
        <dbReference type="SMART" id="SM00822"/>
    </source>
</evidence>
<dbReference type="Proteomes" id="UP000266327">
    <property type="component" value="Unassembled WGS sequence"/>
</dbReference>
<dbReference type="PROSITE" id="PS00061">
    <property type="entry name" value="ADH_SHORT"/>
    <property type="match status" value="1"/>
</dbReference>
<dbReference type="FunFam" id="3.40.50.720:FF:000446">
    <property type="entry name" value="Short chain dehydrogenase"/>
    <property type="match status" value="1"/>
</dbReference>
<reference evidence="6" key="1">
    <citation type="submission" date="2018-09" db="EMBL/GenBank/DDBJ databases">
        <authorList>
            <person name="Zhu H."/>
        </authorList>
    </citation>
    <scope>NUCLEOTIDE SEQUENCE [LARGE SCALE GENOMIC DNA]</scope>
    <source>
        <strain evidence="6">K1S02-23</strain>
    </source>
</reference>
<evidence type="ECO:0000313" key="5">
    <source>
        <dbReference type="EMBL" id="RJG03230.1"/>
    </source>
</evidence>
<dbReference type="OrthoDB" id="9802564at2"/>
<evidence type="ECO:0000313" key="6">
    <source>
        <dbReference type="Proteomes" id="UP000266327"/>
    </source>
</evidence>
<evidence type="ECO:0000256" key="1">
    <source>
        <dbReference type="ARBA" id="ARBA00006484"/>
    </source>
</evidence>
<dbReference type="EMBL" id="QYUQ01000002">
    <property type="protein sequence ID" value="RJG03230.1"/>
    <property type="molecule type" value="Genomic_DNA"/>
</dbReference>
<dbReference type="GO" id="GO:0016491">
    <property type="term" value="F:oxidoreductase activity"/>
    <property type="evidence" value="ECO:0007669"/>
    <property type="project" value="UniProtKB-KW"/>
</dbReference>
<dbReference type="PANTHER" id="PTHR45024">
    <property type="entry name" value="DEHYDROGENASES, SHORT CHAIN"/>
    <property type="match status" value="1"/>
</dbReference>
<dbReference type="RefSeq" id="WP_119786728.1">
    <property type="nucleotide sequence ID" value="NZ_QYUQ01000002.1"/>
</dbReference>
<dbReference type="InterPro" id="IPR057326">
    <property type="entry name" value="KR_dom"/>
</dbReference>
<dbReference type="PANTHER" id="PTHR45024:SF2">
    <property type="entry name" value="SCP2 DOMAIN-CONTAINING PROTEIN"/>
    <property type="match status" value="1"/>
</dbReference>
<dbReference type="PRINTS" id="PR00081">
    <property type="entry name" value="GDHRDH"/>
</dbReference>
<evidence type="ECO:0000256" key="2">
    <source>
        <dbReference type="ARBA" id="ARBA00023002"/>
    </source>
</evidence>
<dbReference type="AlphaFoldDB" id="A0A3A3GQH7"/>
<dbReference type="Pfam" id="PF00106">
    <property type="entry name" value="adh_short"/>
    <property type="match status" value="1"/>
</dbReference>
<keyword evidence="2" id="KW-0560">Oxidoreductase</keyword>
<accession>A0A3A3GQH7</accession>
<dbReference type="SMART" id="SM00822">
    <property type="entry name" value="PKS_KR"/>
    <property type="match status" value="1"/>
</dbReference>
<dbReference type="PRINTS" id="PR00080">
    <property type="entry name" value="SDRFAMILY"/>
</dbReference>
<comment type="caution">
    <text evidence="5">The sequence shown here is derived from an EMBL/GenBank/DDBJ whole genome shotgun (WGS) entry which is preliminary data.</text>
</comment>
<dbReference type="SUPFAM" id="SSF51735">
    <property type="entry name" value="NAD(P)-binding Rossmann-fold domains"/>
    <property type="match status" value="1"/>
</dbReference>
<dbReference type="Gene3D" id="3.40.50.720">
    <property type="entry name" value="NAD(P)-binding Rossmann-like Domain"/>
    <property type="match status" value="1"/>
</dbReference>
<protein>
    <submittedName>
        <fullName evidence="5">SDR family NAD(P)-dependent oxidoreductase</fullName>
    </submittedName>
</protein>
<sequence length="299" mass="32282">MKICEGRVAIITGAGRGLGRAHALMLARHGAKVVVNDIGTSASGEGVDQTPAQEVVALIREMGGEAIVDNSDVADWNGAKNLIKNAVDTFGKLDILINNAGILRDGMLINTTEQDWDAVVRVNLKGTFAPIHHAANYWREQSKAGKPVDARVINTTSHSALYANIGQTNYAAAKAGVATLSIVAARELGRYGVTVNAIAPRAETRMTQGLKEWTPEQLERRDPEWIAAFVTWLASPASRGISGRVFEAWGYGYSVAESWQHGPITPATKDPSTLDKEIANIIKFSRKNAGIDRDTWLEP</sequence>
<dbReference type="InterPro" id="IPR002347">
    <property type="entry name" value="SDR_fam"/>
</dbReference>
<proteinExistence type="inferred from homology"/>
<gene>
    <name evidence="5" type="ORF">D3878_17880</name>
</gene>
<name>A0A3A3GQH7_9BURK</name>
<keyword evidence="6" id="KW-1185">Reference proteome</keyword>
<organism evidence="5 6">
    <name type="scientific">Noviherbaspirillum sedimenti</name>
    <dbReference type="NCBI Taxonomy" id="2320865"/>
    <lineage>
        <taxon>Bacteria</taxon>
        <taxon>Pseudomonadati</taxon>
        <taxon>Pseudomonadota</taxon>
        <taxon>Betaproteobacteria</taxon>
        <taxon>Burkholderiales</taxon>
        <taxon>Oxalobacteraceae</taxon>
        <taxon>Noviherbaspirillum</taxon>
    </lineage>
</organism>